<evidence type="ECO:0000256" key="1">
    <source>
        <dbReference type="ARBA" id="ARBA00023015"/>
    </source>
</evidence>
<evidence type="ECO:0000256" key="3">
    <source>
        <dbReference type="ARBA" id="ARBA00023163"/>
    </source>
</evidence>
<sequence length="246" mass="26871">MTPDEAHTEAAAEAAAQGWRPAAIGRVSTPLRNQVLDILRREILDLKLRPGQRLIERELMERLGVSRATVREAVVRLESEGLVTSVPQRGAIVTVLTVSEAADIYELRGVLEMLAARRFTERATDGQVRHLRQVYDELATASAPTEDTLGPLRAKDAFYEALLEGAASPVLTWTLTGLQSRVRLLRQTSFSVPGRVRQSLAEIHTLLCAIEARDADAAAEASATHIRNAARIGLARMSESVPPEVP</sequence>
<dbReference type="InterPro" id="IPR036388">
    <property type="entry name" value="WH-like_DNA-bd_sf"/>
</dbReference>
<dbReference type="SMART" id="SM00345">
    <property type="entry name" value="HTH_GNTR"/>
    <property type="match status" value="1"/>
</dbReference>
<dbReference type="Gene3D" id="1.20.120.530">
    <property type="entry name" value="GntR ligand-binding domain-like"/>
    <property type="match status" value="1"/>
</dbReference>
<dbReference type="AlphaFoldDB" id="A0A1H6C474"/>
<evidence type="ECO:0000313" key="5">
    <source>
        <dbReference type="EMBL" id="SEG67732.1"/>
    </source>
</evidence>
<dbReference type="Pfam" id="PF07729">
    <property type="entry name" value="FCD"/>
    <property type="match status" value="1"/>
</dbReference>
<feature type="domain" description="HTH gntR-type" evidence="4">
    <location>
        <begin position="29"/>
        <end position="96"/>
    </location>
</feature>
<dbReference type="RefSeq" id="WP_103887139.1">
    <property type="nucleotide sequence ID" value="NZ_FNVU01000008.1"/>
</dbReference>
<evidence type="ECO:0000256" key="2">
    <source>
        <dbReference type="ARBA" id="ARBA00023125"/>
    </source>
</evidence>
<gene>
    <name evidence="5" type="ORF">SAMN05216223_10818</name>
</gene>
<dbReference type="InterPro" id="IPR036390">
    <property type="entry name" value="WH_DNA-bd_sf"/>
</dbReference>
<evidence type="ECO:0000313" key="6">
    <source>
        <dbReference type="Proteomes" id="UP000236754"/>
    </source>
</evidence>
<keyword evidence="1" id="KW-0805">Transcription regulation</keyword>
<proteinExistence type="predicted"/>
<dbReference type="EMBL" id="FNVU01000008">
    <property type="protein sequence ID" value="SEG67732.1"/>
    <property type="molecule type" value="Genomic_DNA"/>
</dbReference>
<dbReference type="OrthoDB" id="5182935at2"/>
<dbReference type="InterPro" id="IPR000524">
    <property type="entry name" value="Tscrpt_reg_HTH_GntR"/>
</dbReference>
<dbReference type="GO" id="GO:0003700">
    <property type="term" value="F:DNA-binding transcription factor activity"/>
    <property type="evidence" value="ECO:0007669"/>
    <property type="project" value="InterPro"/>
</dbReference>
<dbReference type="PROSITE" id="PS50949">
    <property type="entry name" value="HTH_GNTR"/>
    <property type="match status" value="1"/>
</dbReference>
<dbReference type="CDD" id="cd07377">
    <property type="entry name" value="WHTH_GntR"/>
    <property type="match status" value="1"/>
</dbReference>
<dbReference type="Proteomes" id="UP000236754">
    <property type="component" value="Unassembled WGS sequence"/>
</dbReference>
<dbReference type="PANTHER" id="PTHR43537:SF24">
    <property type="entry name" value="GLUCONATE OPERON TRANSCRIPTIONAL REPRESSOR"/>
    <property type="match status" value="1"/>
</dbReference>
<dbReference type="InterPro" id="IPR008920">
    <property type="entry name" value="TF_FadR/GntR_C"/>
</dbReference>
<dbReference type="SUPFAM" id="SSF48008">
    <property type="entry name" value="GntR ligand-binding domain-like"/>
    <property type="match status" value="1"/>
</dbReference>
<keyword evidence="3" id="KW-0804">Transcription</keyword>
<accession>A0A1H6C474</accession>
<dbReference type="Gene3D" id="1.10.10.10">
    <property type="entry name" value="Winged helix-like DNA-binding domain superfamily/Winged helix DNA-binding domain"/>
    <property type="match status" value="1"/>
</dbReference>
<organism evidence="5 6">
    <name type="scientific">Actinacidiphila yanglinensis</name>
    <dbReference type="NCBI Taxonomy" id="310779"/>
    <lineage>
        <taxon>Bacteria</taxon>
        <taxon>Bacillati</taxon>
        <taxon>Actinomycetota</taxon>
        <taxon>Actinomycetes</taxon>
        <taxon>Kitasatosporales</taxon>
        <taxon>Streptomycetaceae</taxon>
        <taxon>Actinacidiphila</taxon>
    </lineage>
</organism>
<protein>
    <submittedName>
        <fullName evidence="5">Transcriptional regulator, GntR family</fullName>
    </submittedName>
</protein>
<reference evidence="5 6" key="1">
    <citation type="submission" date="2016-10" db="EMBL/GenBank/DDBJ databases">
        <authorList>
            <person name="de Groot N.N."/>
        </authorList>
    </citation>
    <scope>NUCLEOTIDE SEQUENCE [LARGE SCALE GENOMIC DNA]</scope>
    <source>
        <strain evidence="5 6">CGMCC 4.2023</strain>
    </source>
</reference>
<dbReference type="GO" id="GO:0003677">
    <property type="term" value="F:DNA binding"/>
    <property type="evidence" value="ECO:0007669"/>
    <property type="project" value="UniProtKB-KW"/>
</dbReference>
<dbReference type="SUPFAM" id="SSF46785">
    <property type="entry name" value="Winged helix' DNA-binding domain"/>
    <property type="match status" value="1"/>
</dbReference>
<dbReference type="PANTHER" id="PTHR43537">
    <property type="entry name" value="TRANSCRIPTIONAL REGULATOR, GNTR FAMILY"/>
    <property type="match status" value="1"/>
</dbReference>
<evidence type="ECO:0000259" key="4">
    <source>
        <dbReference type="PROSITE" id="PS50949"/>
    </source>
</evidence>
<dbReference type="SMART" id="SM00895">
    <property type="entry name" value="FCD"/>
    <property type="match status" value="1"/>
</dbReference>
<keyword evidence="2" id="KW-0238">DNA-binding</keyword>
<dbReference type="Pfam" id="PF00392">
    <property type="entry name" value="GntR"/>
    <property type="match status" value="1"/>
</dbReference>
<dbReference type="PRINTS" id="PR00035">
    <property type="entry name" value="HTHGNTR"/>
</dbReference>
<name>A0A1H6C474_9ACTN</name>
<keyword evidence="6" id="KW-1185">Reference proteome</keyword>
<dbReference type="InterPro" id="IPR011711">
    <property type="entry name" value="GntR_C"/>
</dbReference>